<dbReference type="AlphaFoldDB" id="A0A1V3I6J9"/>
<dbReference type="STRING" id="1908258.BKK48_09675"/>
<dbReference type="OrthoDB" id="9792813at2"/>
<evidence type="ECO:0000313" key="2">
    <source>
        <dbReference type="Proteomes" id="UP000189437"/>
    </source>
</evidence>
<name>A0A1V3I6J9_9PAST</name>
<proteinExistence type="predicted"/>
<dbReference type="EMBL" id="MLHH01000033">
    <property type="protein sequence ID" value="OOF35534.1"/>
    <property type="molecule type" value="Genomic_DNA"/>
</dbReference>
<sequence length="195" mass="22822">MAEIDDLKKPTVEQISFYLNKLQTLENYTLQEKALTKLFHLFPKNQNIEDVLLKSSILNDFYSTNIFSIYSVAKHILTIPAVDERLTKGDLTLVDEIKTLTINGKVKNFYSFATKYCANHNLEAFPIYDSYVDKILVALNKQYSFAKFKRADLKDYAKFKEILLAFQKQFELTQFSLRELDIYLWLLGKEVFSKL</sequence>
<gene>
    <name evidence="1" type="ORF">BKK48_09675</name>
</gene>
<dbReference type="Proteomes" id="UP000189437">
    <property type="component" value="Unassembled WGS sequence"/>
</dbReference>
<protein>
    <submittedName>
        <fullName evidence="1">Uncharacterized protein</fullName>
    </submittedName>
</protein>
<accession>A0A1V3I6J9</accession>
<keyword evidence="2" id="KW-1185">Reference proteome</keyword>
<organism evidence="1 2">
    <name type="scientific">Rodentibacter heidelbergensis</name>
    <dbReference type="NCBI Taxonomy" id="1908258"/>
    <lineage>
        <taxon>Bacteria</taxon>
        <taxon>Pseudomonadati</taxon>
        <taxon>Pseudomonadota</taxon>
        <taxon>Gammaproteobacteria</taxon>
        <taxon>Pasteurellales</taxon>
        <taxon>Pasteurellaceae</taxon>
        <taxon>Rodentibacter</taxon>
    </lineage>
</organism>
<dbReference type="RefSeq" id="WP_077428273.1">
    <property type="nucleotide sequence ID" value="NZ_MLHH01000033.1"/>
</dbReference>
<evidence type="ECO:0000313" key="1">
    <source>
        <dbReference type="EMBL" id="OOF35534.1"/>
    </source>
</evidence>
<comment type="caution">
    <text evidence="1">The sequence shown here is derived from an EMBL/GenBank/DDBJ whole genome shotgun (WGS) entry which is preliminary data.</text>
</comment>
<reference evidence="1 2" key="1">
    <citation type="submission" date="2016-10" db="EMBL/GenBank/DDBJ databases">
        <title>Rodentibacter gen. nov. and new species.</title>
        <authorList>
            <person name="Christensen H."/>
        </authorList>
    </citation>
    <scope>NUCLEOTIDE SEQUENCE [LARGE SCALE GENOMIC DNA]</scope>
    <source>
        <strain evidence="1 2">Ac69</strain>
    </source>
</reference>